<dbReference type="PANTHER" id="PTHR43280">
    <property type="entry name" value="ARAC-FAMILY TRANSCRIPTIONAL REGULATOR"/>
    <property type="match status" value="1"/>
</dbReference>
<evidence type="ECO:0000256" key="3">
    <source>
        <dbReference type="ARBA" id="ARBA00023163"/>
    </source>
</evidence>
<name>A0A173WG15_9FIRM</name>
<dbReference type="EMBL" id="CYZD01000001">
    <property type="protein sequence ID" value="CUN37407.1"/>
    <property type="molecule type" value="Genomic_DNA"/>
</dbReference>
<dbReference type="PANTHER" id="PTHR43280:SF2">
    <property type="entry name" value="HTH-TYPE TRANSCRIPTIONAL REGULATOR EXSA"/>
    <property type="match status" value="1"/>
</dbReference>
<gene>
    <name evidence="5" type="primary">rhaR</name>
    <name evidence="5" type="ORF">ERS852394_00059</name>
</gene>
<organism evidence="5 6">
    <name type="scientific">Blautia obeum</name>
    <dbReference type="NCBI Taxonomy" id="40520"/>
    <lineage>
        <taxon>Bacteria</taxon>
        <taxon>Bacillati</taxon>
        <taxon>Bacillota</taxon>
        <taxon>Clostridia</taxon>
        <taxon>Lachnospirales</taxon>
        <taxon>Lachnospiraceae</taxon>
        <taxon>Blautia</taxon>
    </lineage>
</organism>
<dbReference type="InterPro" id="IPR009057">
    <property type="entry name" value="Homeodomain-like_sf"/>
</dbReference>
<dbReference type="PROSITE" id="PS01124">
    <property type="entry name" value="HTH_ARAC_FAMILY_2"/>
    <property type="match status" value="1"/>
</dbReference>
<dbReference type="InterPro" id="IPR018060">
    <property type="entry name" value="HTH_AraC"/>
</dbReference>
<dbReference type="SUPFAM" id="SSF46689">
    <property type="entry name" value="Homeodomain-like"/>
    <property type="match status" value="1"/>
</dbReference>
<evidence type="ECO:0000313" key="5">
    <source>
        <dbReference type="EMBL" id="CUN37407.1"/>
    </source>
</evidence>
<protein>
    <submittedName>
        <fullName evidence="5">L-rhamnose operon transcriptional activator rhaR</fullName>
    </submittedName>
</protein>
<evidence type="ECO:0000259" key="4">
    <source>
        <dbReference type="PROSITE" id="PS01124"/>
    </source>
</evidence>
<proteinExistence type="predicted"/>
<dbReference type="PRINTS" id="PR00032">
    <property type="entry name" value="HTHARAC"/>
</dbReference>
<dbReference type="Gene3D" id="1.10.10.60">
    <property type="entry name" value="Homeodomain-like"/>
    <property type="match status" value="1"/>
</dbReference>
<evidence type="ECO:0000256" key="1">
    <source>
        <dbReference type="ARBA" id="ARBA00023015"/>
    </source>
</evidence>
<dbReference type="Pfam" id="PF12833">
    <property type="entry name" value="HTH_18"/>
    <property type="match status" value="1"/>
</dbReference>
<keyword evidence="1" id="KW-0805">Transcription regulation</keyword>
<dbReference type="AlphaFoldDB" id="A0A173WG15"/>
<keyword evidence="2" id="KW-0238">DNA-binding</keyword>
<dbReference type="InterPro" id="IPR020449">
    <property type="entry name" value="Tscrpt_reg_AraC-type_HTH"/>
</dbReference>
<dbReference type="GO" id="GO:0043565">
    <property type="term" value="F:sequence-specific DNA binding"/>
    <property type="evidence" value="ECO:0007669"/>
    <property type="project" value="InterPro"/>
</dbReference>
<dbReference type="SMART" id="SM00342">
    <property type="entry name" value="HTH_ARAC"/>
    <property type="match status" value="1"/>
</dbReference>
<feature type="domain" description="HTH araC/xylS-type" evidence="4">
    <location>
        <begin position="1"/>
        <end position="63"/>
    </location>
</feature>
<reference evidence="5 6" key="1">
    <citation type="submission" date="2015-09" db="EMBL/GenBank/DDBJ databases">
        <authorList>
            <consortium name="Pathogen Informatics"/>
        </authorList>
    </citation>
    <scope>NUCLEOTIDE SEQUENCE [LARGE SCALE GENOMIC DNA]</scope>
    <source>
        <strain evidence="5 6">2789STDY5608837</strain>
    </source>
</reference>
<dbReference type="RefSeq" id="WP_005424487.1">
    <property type="nucleotide sequence ID" value="NZ_CYZD01000001.1"/>
</dbReference>
<dbReference type="GeneID" id="79804256"/>
<sequence>MNINQTPLEYVMEYRLNTAKQLLDDTKMSITDISYHCGFSSNAYFGKIFREKYGMTPLQYRNRNIDKQDVLN</sequence>
<dbReference type="InterPro" id="IPR018062">
    <property type="entry name" value="HTH_AraC-typ_CS"/>
</dbReference>
<evidence type="ECO:0000313" key="6">
    <source>
        <dbReference type="Proteomes" id="UP000095409"/>
    </source>
</evidence>
<accession>A0A173WG15</accession>
<evidence type="ECO:0000256" key="2">
    <source>
        <dbReference type="ARBA" id="ARBA00023125"/>
    </source>
</evidence>
<keyword evidence="3" id="KW-0804">Transcription</keyword>
<dbReference type="PROSITE" id="PS00041">
    <property type="entry name" value="HTH_ARAC_FAMILY_1"/>
    <property type="match status" value="1"/>
</dbReference>
<dbReference type="GO" id="GO:0003700">
    <property type="term" value="F:DNA-binding transcription factor activity"/>
    <property type="evidence" value="ECO:0007669"/>
    <property type="project" value="InterPro"/>
</dbReference>
<dbReference type="Proteomes" id="UP000095409">
    <property type="component" value="Unassembled WGS sequence"/>
</dbReference>